<name>A0A1Y2AED0_9FUNG</name>
<dbReference type="InterPro" id="IPR001060">
    <property type="entry name" value="FCH_dom"/>
</dbReference>
<feature type="domain" description="F-BAR" evidence="6">
    <location>
        <begin position="1"/>
        <end position="279"/>
    </location>
</feature>
<gene>
    <name evidence="7" type="ORF">LY90DRAFT_676554</name>
</gene>
<feature type="coiled-coil region" evidence="3">
    <location>
        <begin position="127"/>
        <end position="166"/>
    </location>
</feature>
<dbReference type="InterPro" id="IPR028565">
    <property type="entry name" value="MHD"/>
</dbReference>
<dbReference type="Pfam" id="PF00611">
    <property type="entry name" value="FCH"/>
    <property type="match status" value="1"/>
</dbReference>
<feature type="region of interest" description="Disordered" evidence="4">
    <location>
        <begin position="279"/>
        <end position="342"/>
    </location>
</feature>
<dbReference type="InterPro" id="IPR027267">
    <property type="entry name" value="AH/BAR_dom_sf"/>
</dbReference>
<feature type="compositionally biased region" description="Polar residues" evidence="4">
    <location>
        <begin position="282"/>
        <end position="297"/>
    </location>
</feature>
<dbReference type="GO" id="GO:0072583">
    <property type="term" value="P:clathrin-dependent endocytosis"/>
    <property type="evidence" value="ECO:0007669"/>
    <property type="project" value="TreeGrafter"/>
</dbReference>
<evidence type="ECO:0000259" key="6">
    <source>
        <dbReference type="PROSITE" id="PS51741"/>
    </source>
</evidence>
<sequence>MKYSEILKNDDPTNSLNLLVKRINKGKAFDDEIAGFFGERIFIEEKYYKDLMRLTDKKISIDDNFMGGFGNVYKEYIKVTIKLSEIHKNLAETLKQAENKMRTRLPNQDLTKIKNTEVAFRKQIKILNEKSVKIKKYEDKLKKKNNSHYEKKLNDAVQTYQDLKNQFSSDINPFFDDIEKSDEYRLTNMKDTFQLINNNEKEIYTHFINMNENFESRIQDLDIDYEIDQYCQELTQISQNRNFVSDSISYQTTSSFNIEMRENNRERAGSIATSIISRSSSFQRPASPISSTFETTTAPPPEVDEEGYSIPPAVTQPWAITEEPDDINSDNDENNDDYGQLENESINRKLKIEIKNEVIKDENNDTDAKEAISMIANKIPSLLQDNNSVNKSTIARRRRTIASTTSTDEDKFRYSYVGSIDSSNLEWRKSSFSSKMSDPSFTSKISDPSLLAKKSGMKISVKEKMNTLIEKDVISKLAIFGDVYVSFSTIPQELLQNQYYFKIKISNYELIKQAVPNPNYVTKQESDCDNEFTCNLTSLLSFASQNINSSVAILKYQINIDSEQKSKYLPLYVNPIWKSEPTSLSLLLAYQLNTAQSKLLAASEIRFFISLYGDIRGIQLKPHGIWNNDKKRLIWKDDNVLKYTATSNPSVKGNSNENIQLEESNKEISGSNESLKSPELSLTRKLMAKFETGEQCPYGNINVQFNCNSLISKVEISVESDNKEIISNLIDIENINYNTSIKYIITNNNYN</sequence>
<dbReference type="GO" id="GO:0048268">
    <property type="term" value="P:clathrin coat assembly"/>
    <property type="evidence" value="ECO:0007669"/>
    <property type="project" value="TreeGrafter"/>
</dbReference>
<evidence type="ECO:0000256" key="2">
    <source>
        <dbReference type="PROSITE-ProRule" id="PRU01077"/>
    </source>
</evidence>
<dbReference type="InterPro" id="IPR031160">
    <property type="entry name" value="F_BAR_dom"/>
</dbReference>
<dbReference type="AlphaFoldDB" id="A0A1Y2AED0"/>
<evidence type="ECO:0008006" key="9">
    <source>
        <dbReference type="Google" id="ProtNLM"/>
    </source>
</evidence>
<organism evidence="7 8">
    <name type="scientific">Neocallimastix californiae</name>
    <dbReference type="NCBI Taxonomy" id="1754190"/>
    <lineage>
        <taxon>Eukaryota</taxon>
        <taxon>Fungi</taxon>
        <taxon>Fungi incertae sedis</taxon>
        <taxon>Chytridiomycota</taxon>
        <taxon>Chytridiomycota incertae sedis</taxon>
        <taxon>Neocallimastigomycetes</taxon>
        <taxon>Neocallimastigales</taxon>
        <taxon>Neocallimastigaceae</taxon>
        <taxon>Neocallimastix</taxon>
    </lineage>
</organism>
<dbReference type="EMBL" id="MCOG01000278">
    <property type="protein sequence ID" value="ORY20862.1"/>
    <property type="molecule type" value="Genomic_DNA"/>
</dbReference>
<evidence type="ECO:0000256" key="3">
    <source>
        <dbReference type="SAM" id="Coils"/>
    </source>
</evidence>
<feature type="domain" description="MHD" evidence="5">
    <location>
        <begin position="454"/>
        <end position="726"/>
    </location>
</feature>
<evidence type="ECO:0000313" key="7">
    <source>
        <dbReference type="EMBL" id="ORY20862.1"/>
    </source>
</evidence>
<dbReference type="GO" id="GO:0030136">
    <property type="term" value="C:clathrin-coated vesicle"/>
    <property type="evidence" value="ECO:0007669"/>
    <property type="project" value="TreeGrafter"/>
</dbReference>
<keyword evidence="8" id="KW-1185">Reference proteome</keyword>
<dbReference type="PANTHER" id="PTHR23065:SF57">
    <property type="entry name" value="GROWTH ARREST-SPECIFIC PROTEIN 7"/>
    <property type="match status" value="1"/>
</dbReference>
<dbReference type="GO" id="GO:0005905">
    <property type="term" value="C:clathrin-coated pit"/>
    <property type="evidence" value="ECO:0007669"/>
    <property type="project" value="TreeGrafter"/>
</dbReference>
<accession>A0A1Y2AED0</accession>
<dbReference type="PROSITE" id="PS51741">
    <property type="entry name" value="F_BAR"/>
    <property type="match status" value="1"/>
</dbReference>
<dbReference type="OrthoDB" id="27823at2759"/>
<dbReference type="PROSITE" id="PS51072">
    <property type="entry name" value="MHD"/>
    <property type="match status" value="1"/>
</dbReference>
<dbReference type="GO" id="GO:0005886">
    <property type="term" value="C:plasma membrane"/>
    <property type="evidence" value="ECO:0007669"/>
    <property type="project" value="TreeGrafter"/>
</dbReference>
<protein>
    <recommendedName>
        <fullName evidence="9">MHD domain-containing protein</fullName>
    </recommendedName>
</protein>
<dbReference type="Gene3D" id="1.20.1270.60">
    <property type="entry name" value="Arfaptin homology (AH) domain/BAR domain"/>
    <property type="match status" value="1"/>
</dbReference>
<dbReference type="STRING" id="1754190.A0A1Y2AED0"/>
<evidence type="ECO:0000259" key="5">
    <source>
        <dbReference type="PROSITE" id="PS51072"/>
    </source>
</evidence>
<dbReference type="SUPFAM" id="SSF103657">
    <property type="entry name" value="BAR/IMD domain-like"/>
    <property type="match status" value="1"/>
</dbReference>
<keyword evidence="2 3" id="KW-0175">Coiled coil</keyword>
<dbReference type="PANTHER" id="PTHR23065">
    <property type="entry name" value="PROLINE-SERINE-THREONINE PHOSPHATASE INTERACTING PROTEIN 1"/>
    <property type="match status" value="1"/>
</dbReference>
<feature type="region of interest" description="Disordered" evidence="4">
    <location>
        <begin position="651"/>
        <end position="675"/>
    </location>
</feature>
<proteinExistence type="predicted"/>
<keyword evidence="1" id="KW-0254">Endocytosis</keyword>
<evidence type="ECO:0000256" key="4">
    <source>
        <dbReference type="SAM" id="MobiDB-lite"/>
    </source>
</evidence>
<comment type="caution">
    <text evidence="7">The sequence shown here is derived from an EMBL/GenBank/DDBJ whole genome shotgun (WGS) entry which is preliminary data.</text>
</comment>
<dbReference type="InterPro" id="IPR018808">
    <property type="entry name" value="Muniscin_C"/>
</dbReference>
<feature type="compositionally biased region" description="Acidic residues" evidence="4">
    <location>
        <begin position="322"/>
        <end position="336"/>
    </location>
</feature>
<reference evidence="7 8" key="1">
    <citation type="submission" date="2016-08" db="EMBL/GenBank/DDBJ databases">
        <title>A Parts List for Fungal Cellulosomes Revealed by Comparative Genomics.</title>
        <authorList>
            <consortium name="DOE Joint Genome Institute"/>
            <person name="Haitjema C.H."/>
            <person name="Gilmore S.P."/>
            <person name="Henske J.K."/>
            <person name="Solomon K.V."/>
            <person name="De Groot R."/>
            <person name="Kuo A."/>
            <person name="Mondo S.J."/>
            <person name="Salamov A.A."/>
            <person name="Labutti K."/>
            <person name="Zhao Z."/>
            <person name="Chiniquy J."/>
            <person name="Barry K."/>
            <person name="Brewer H.M."/>
            <person name="Purvine S.O."/>
            <person name="Wright A.T."/>
            <person name="Boxma B."/>
            <person name="Van Alen T."/>
            <person name="Hackstein J.H."/>
            <person name="Baker S.E."/>
            <person name="Grigoriev I.V."/>
            <person name="O'Malley M.A."/>
        </authorList>
    </citation>
    <scope>NUCLEOTIDE SEQUENCE [LARGE SCALE GENOMIC DNA]</scope>
    <source>
        <strain evidence="7 8">G1</strain>
    </source>
</reference>
<dbReference type="Proteomes" id="UP000193920">
    <property type="component" value="Unassembled WGS sequence"/>
</dbReference>
<evidence type="ECO:0000313" key="8">
    <source>
        <dbReference type="Proteomes" id="UP000193920"/>
    </source>
</evidence>
<evidence type="ECO:0000256" key="1">
    <source>
        <dbReference type="ARBA" id="ARBA00022583"/>
    </source>
</evidence>
<dbReference type="Pfam" id="PF10291">
    <property type="entry name" value="muHD"/>
    <property type="match status" value="1"/>
</dbReference>